<organism evidence="16">
    <name type="scientific">Triticum aestivum</name>
    <name type="common">Wheat</name>
    <dbReference type="NCBI Taxonomy" id="4565"/>
    <lineage>
        <taxon>Eukaryota</taxon>
        <taxon>Viridiplantae</taxon>
        <taxon>Streptophyta</taxon>
        <taxon>Embryophyta</taxon>
        <taxon>Tracheophyta</taxon>
        <taxon>Spermatophyta</taxon>
        <taxon>Magnoliopsida</taxon>
        <taxon>Liliopsida</taxon>
        <taxon>Poales</taxon>
        <taxon>Poaceae</taxon>
        <taxon>BOP clade</taxon>
        <taxon>Pooideae</taxon>
        <taxon>Triticodae</taxon>
        <taxon>Triticeae</taxon>
        <taxon>Triticinae</taxon>
        <taxon>Triticum</taxon>
    </lineage>
</organism>
<dbReference type="InterPro" id="IPR011035">
    <property type="entry name" value="Ribosomal_bL25/Gln-tRNA_synth"/>
</dbReference>
<dbReference type="GO" id="GO:0005524">
    <property type="term" value="F:ATP binding"/>
    <property type="evidence" value="ECO:0007669"/>
    <property type="project" value="UniProtKB-KW"/>
</dbReference>
<keyword evidence="4 10" id="KW-0547">Nucleotide-binding</keyword>
<dbReference type="InterPro" id="IPR014729">
    <property type="entry name" value="Rossmann-like_a/b/a_fold"/>
</dbReference>
<evidence type="ECO:0000256" key="3">
    <source>
        <dbReference type="ARBA" id="ARBA00022598"/>
    </source>
</evidence>
<evidence type="ECO:0000259" key="12">
    <source>
        <dbReference type="Pfam" id="PF03950"/>
    </source>
</evidence>
<dbReference type="PRINTS" id="PR00987">
    <property type="entry name" value="TRNASYNTHGLU"/>
</dbReference>
<keyword evidence="7 10" id="KW-0030">Aminoacyl-tRNA synthetase</keyword>
<dbReference type="PANTHER" id="PTHR43097:SF4">
    <property type="entry name" value="GLUTAMINE--TRNA LIGASE"/>
    <property type="match status" value="1"/>
</dbReference>
<dbReference type="EC" id="6.1.1.18" evidence="2"/>
<dbReference type="InterPro" id="IPR042559">
    <property type="entry name" value="Gln-tRNA-synth_Ib_RNA-bd_N_2"/>
</dbReference>
<dbReference type="AlphaFoldDB" id="A0A3B6TRK1"/>
<dbReference type="FunFam" id="1.10.8.1290:FF:000002">
    <property type="entry name" value="Glutamine--tRNA ligase cytoplasmic"/>
    <property type="match status" value="1"/>
</dbReference>
<feature type="domain" description="Glutaminyl-tRNA synthetase class Ib non-specific RNA-binding" evidence="14">
    <location>
        <begin position="15"/>
        <end position="168"/>
    </location>
</feature>
<dbReference type="InterPro" id="IPR007639">
    <property type="entry name" value="Gln-tRNA-synth_Ib_RNA-bd_N"/>
</dbReference>
<dbReference type="Pfam" id="PF00749">
    <property type="entry name" value="tRNA-synt_1c"/>
    <property type="match status" value="1"/>
</dbReference>
<feature type="domain" description="Glutamyl/glutaminyl-tRNA synthetase class Ib catalytic" evidence="11">
    <location>
        <begin position="269"/>
        <end position="570"/>
    </location>
</feature>
<protein>
    <recommendedName>
        <fullName evidence="2">glutamine--tRNA ligase</fullName>
        <ecNumber evidence="2">6.1.1.18</ecNumber>
    </recommendedName>
    <alternativeName>
        <fullName evidence="8">Glutaminyl-tRNA synthetase</fullName>
    </alternativeName>
</protein>
<dbReference type="GO" id="GO:0005829">
    <property type="term" value="C:cytosol"/>
    <property type="evidence" value="ECO:0000318"/>
    <property type="project" value="GO_Central"/>
</dbReference>
<dbReference type="InterPro" id="IPR020059">
    <property type="entry name" value="Glu/Gln-tRNA-synth_Ib_codon-bd"/>
</dbReference>
<dbReference type="EnsemblPlants" id="TraesCS7D02G476100.1">
    <property type="protein sequence ID" value="TraesCS7D02G476100.1"/>
    <property type="gene ID" value="TraesCS7D02G476100"/>
</dbReference>
<sequence>MGTGGKGYKPPALQLEKLLALGLDQRTAENALVNSKVTANLAAVIAEAGISWCDKSVGNLLYAVATKYPNNALVHRPALIDYIVSMKIKNPAQLDAALSFLTNVGPDPLDTGKFEEACGVGVVVSIEEIHSTVTKVLHENMEAILEQRYHINVGNLCGQVRKRHPWGDAKATKEEIEKRLAEILGPKTEADNVKPVKTKKGKPAKSEEKKVAVATVAPPSEDLNPYSHFPEPAENNKVHTEIFFSDGNIWRAHNTKEILEKHLMATGGKVTTRFPPEPNGYLHIGHAKAMFIDFGLAKERNGYCYLRFDDTNPEAEKKEYIDHIQEIVHWLGWEPYKVTYTSDYFQALYEHAVELIQKGLAYVDHQIKEGRENNLDSPWRDRPIEESLKLFEDMRRGLIAEGAATLRMKQDMQNDTRNMYDLIAYRVKFTPHPHAGDKWCIYPSYDYAHCMVDSFENITHSLCTLEFDVRRPSYYWVLVALGLYQPYVWEYSRLNISHNIMSKRKLNRLVTEKWVDGWDDPRLLTLAGLRRRGVSAATINSFIRGMGITRCDNSLIPFERLEYHIREELNKTASRAMVVLHPLKVVITNLEDGKVIDLDGKKWPDAPADEASSYYKVPFSRTVYIEKTDFRLEDPKDYYGLAPGKSALLRYAFPIKCTEVIHGDNPDDIGEIRAEYDPSKTSKPKGVLHWVAEPAPGVEPLKVEIRLFEKLFLSENPAGLEDKEPEGTAWLRDLNPHSKEVVKGAYAVPSLAAAVVGNKFQFERLGYFAVDTDSTPEKLVFNRTVTLRDSYGKAGGPR</sequence>
<comment type="catalytic activity">
    <reaction evidence="9">
        <text>tRNA(Gln) + L-glutamine + ATP = L-glutaminyl-tRNA(Gln) + AMP + diphosphate</text>
        <dbReference type="Rhea" id="RHEA:20121"/>
        <dbReference type="Rhea" id="RHEA-COMP:9662"/>
        <dbReference type="Rhea" id="RHEA-COMP:9681"/>
        <dbReference type="ChEBI" id="CHEBI:30616"/>
        <dbReference type="ChEBI" id="CHEBI:33019"/>
        <dbReference type="ChEBI" id="CHEBI:58359"/>
        <dbReference type="ChEBI" id="CHEBI:78442"/>
        <dbReference type="ChEBI" id="CHEBI:78521"/>
        <dbReference type="ChEBI" id="CHEBI:456215"/>
        <dbReference type="EC" id="6.1.1.18"/>
    </reaction>
</comment>
<evidence type="ECO:0000256" key="6">
    <source>
        <dbReference type="ARBA" id="ARBA00022917"/>
    </source>
</evidence>
<dbReference type="FunFam" id="2.40.240.10:FF:000007">
    <property type="entry name" value="Glutamine--tRNA ligase"/>
    <property type="match status" value="1"/>
</dbReference>
<dbReference type="STRING" id="4565.A0A3B6TRK1"/>
<dbReference type="Gramene" id="TraesROB_scaffold_015559_01G000300.1">
    <property type="protein sequence ID" value="TraesROB_scaffold_015559_01G000300.1"/>
    <property type="gene ID" value="TraesROB_scaffold_015559_01G000300"/>
</dbReference>
<reference evidence="16" key="1">
    <citation type="submission" date="2018-08" db="EMBL/GenBank/DDBJ databases">
        <authorList>
            <person name="Rossello M."/>
        </authorList>
    </citation>
    <scope>NUCLEOTIDE SEQUENCE [LARGE SCALE GENOMIC DNA]</scope>
    <source>
        <strain evidence="16">cv. Chinese Spring</strain>
    </source>
</reference>
<dbReference type="GO" id="GO:0004819">
    <property type="term" value="F:glutamine-tRNA ligase activity"/>
    <property type="evidence" value="ECO:0000318"/>
    <property type="project" value="GO_Central"/>
</dbReference>
<dbReference type="GO" id="GO:0006425">
    <property type="term" value="P:glutaminyl-tRNA aminoacylation"/>
    <property type="evidence" value="ECO:0000318"/>
    <property type="project" value="GO_Central"/>
</dbReference>
<evidence type="ECO:0000256" key="7">
    <source>
        <dbReference type="ARBA" id="ARBA00023146"/>
    </source>
</evidence>
<evidence type="ECO:0000256" key="10">
    <source>
        <dbReference type="RuleBase" id="RU363037"/>
    </source>
</evidence>
<dbReference type="InterPro" id="IPR007638">
    <property type="entry name" value="Gln-tRNA-synth_Ib_RNA-bd_2"/>
</dbReference>
<name>A0A3B6TRK1_WHEAT</name>
<dbReference type="InterPro" id="IPR000924">
    <property type="entry name" value="Glu/Gln-tRNA-synth"/>
</dbReference>
<dbReference type="SUPFAM" id="SSF50715">
    <property type="entry name" value="Ribosomal protein L25-like"/>
    <property type="match status" value="1"/>
</dbReference>
<dbReference type="Pfam" id="PF04557">
    <property type="entry name" value="tRNA_synt_1c_R2"/>
    <property type="match status" value="1"/>
</dbReference>
<dbReference type="Gramene" id="TraesWEE_scaffold_041199_01G000300.1">
    <property type="protein sequence ID" value="TraesWEE_scaffold_041199_01G000300.1"/>
    <property type="gene ID" value="TraesWEE_scaffold_041199_01G000300"/>
</dbReference>
<dbReference type="Gene3D" id="3.40.50.620">
    <property type="entry name" value="HUPs"/>
    <property type="match status" value="1"/>
</dbReference>
<dbReference type="Pfam" id="PF03950">
    <property type="entry name" value="tRNA-synt_1c_C"/>
    <property type="match status" value="1"/>
</dbReference>
<dbReference type="PANTHER" id="PTHR43097">
    <property type="entry name" value="GLUTAMINE-TRNA LIGASE"/>
    <property type="match status" value="1"/>
</dbReference>
<dbReference type="InterPro" id="IPR049437">
    <property type="entry name" value="tRNA-synt_1c_C2"/>
</dbReference>
<dbReference type="Gramene" id="TraesCS7D03G1127200.1">
    <property type="protein sequence ID" value="TraesCS7D03G1127200.1.CDS"/>
    <property type="gene ID" value="TraesCS7D03G1127200"/>
</dbReference>
<dbReference type="SMR" id="A0A3B6TRK1"/>
<dbReference type="GO" id="GO:0009791">
    <property type="term" value="P:post-embryonic development"/>
    <property type="evidence" value="ECO:0007669"/>
    <property type="project" value="UniProtKB-ARBA"/>
</dbReference>
<dbReference type="InterPro" id="IPR004514">
    <property type="entry name" value="Gln-tRNA-synth"/>
</dbReference>
<dbReference type="Gramene" id="TraesCLE_scaffold_053172_01G000300.1">
    <property type="protein sequence ID" value="TraesCLE_scaffold_053172_01G000300.1"/>
    <property type="gene ID" value="TraesCLE_scaffold_053172_01G000300"/>
</dbReference>
<evidence type="ECO:0000256" key="9">
    <source>
        <dbReference type="ARBA" id="ARBA00048270"/>
    </source>
</evidence>
<dbReference type="Gene3D" id="2.40.240.10">
    <property type="entry name" value="Ribosomal Protein L25, Chain P"/>
    <property type="match status" value="2"/>
</dbReference>
<dbReference type="InterPro" id="IPR020058">
    <property type="entry name" value="Glu/Gln-tRNA-synth_Ib_cat-dom"/>
</dbReference>
<dbReference type="InterPro" id="IPR020056">
    <property type="entry name" value="Rbsml_bL25/Gln-tRNA_synth_N"/>
</dbReference>
<comment type="similarity">
    <text evidence="1 10">Belongs to the class-I aminoacyl-tRNA synthetase family.</text>
</comment>
<reference evidence="16" key="2">
    <citation type="submission" date="2018-10" db="UniProtKB">
        <authorList>
            <consortium name="EnsemblPlants"/>
        </authorList>
    </citation>
    <scope>IDENTIFICATION</scope>
</reference>
<dbReference type="InterPro" id="IPR042558">
    <property type="entry name" value="Gln-tRNA-synth_Ib_RNA-bd_N_1"/>
</dbReference>
<keyword evidence="5 10" id="KW-0067">ATP-binding</keyword>
<evidence type="ECO:0000256" key="2">
    <source>
        <dbReference type="ARBA" id="ARBA00012836"/>
    </source>
</evidence>
<dbReference type="Pfam" id="PF04558">
    <property type="entry name" value="tRNA_synt_1c_R1"/>
    <property type="match status" value="1"/>
</dbReference>
<evidence type="ECO:0000259" key="13">
    <source>
        <dbReference type="Pfam" id="PF04557"/>
    </source>
</evidence>
<evidence type="ECO:0000256" key="8">
    <source>
        <dbReference type="ARBA" id="ARBA00030466"/>
    </source>
</evidence>
<dbReference type="NCBIfam" id="TIGR00440">
    <property type="entry name" value="glnS"/>
    <property type="match status" value="1"/>
</dbReference>
<dbReference type="OMA" id="IDYQHAN"/>
<accession>A0A3B6TRK1</accession>
<dbReference type="Gene3D" id="1.10.8.1290">
    <property type="entry name" value="Glutaminyl-tRNA synthetase, non-specific RNA binding region part 1, domain 1"/>
    <property type="match status" value="1"/>
</dbReference>
<dbReference type="FunFam" id="2.40.240.10:FF:000011">
    <property type="entry name" value="Glutamine--tRNA ligase cytoplasmic"/>
    <property type="match status" value="1"/>
</dbReference>
<evidence type="ECO:0000259" key="11">
    <source>
        <dbReference type="Pfam" id="PF00749"/>
    </source>
</evidence>
<dbReference type="SUPFAM" id="SSF52374">
    <property type="entry name" value="Nucleotidylyl transferase"/>
    <property type="match status" value="1"/>
</dbReference>
<dbReference type="InterPro" id="IPR001412">
    <property type="entry name" value="aa-tRNA-synth_I_CS"/>
</dbReference>
<dbReference type="Gramene" id="TraesCAD_scaffold_040343_01G000300.1">
    <property type="protein sequence ID" value="TraesCAD_scaffold_040343_01G000300.1"/>
    <property type="gene ID" value="TraesCAD_scaffold_040343_01G000300"/>
</dbReference>
<keyword evidence="6 10" id="KW-0648">Protein biosynthesis</keyword>
<keyword evidence="17" id="KW-1185">Reference proteome</keyword>
<feature type="domain" description="Glutaminyl-tRNA synthetase class Ib non-specific RNA-binding" evidence="13">
    <location>
        <begin position="172"/>
        <end position="248"/>
    </location>
</feature>
<dbReference type="InterPro" id="IPR050132">
    <property type="entry name" value="Gln/Glu-tRNA_Ligase"/>
</dbReference>
<feature type="domain" description="tRNA synthetases class I (E and Q) anti-codon binding" evidence="15">
    <location>
        <begin position="687"/>
        <end position="771"/>
    </location>
</feature>
<evidence type="ECO:0000313" key="17">
    <source>
        <dbReference type="Proteomes" id="UP000019116"/>
    </source>
</evidence>
<dbReference type="Gramene" id="TraesCS7D02G476100.1">
    <property type="protein sequence ID" value="TraesCS7D02G476100.1"/>
    <property type="gene ID" value="TraesCS7D02G476100"/>
</dbReference>
<dbReference type="PROSITE" id="PS00178">
    <property type="entry name" value="AA_TRNA_LIGASE_I"/>
    <property type="match status" value="1"/>
</dbReference>
<evidence type="ECO:0000256" key="4">
    <source>
        <dbReference type="ARBA" id="ARBA00022741"/>
    </source>
</evidence>
<evidence type="ECO:0000259" key="15">
    <source>
        <dbReference type="Pfam" id="PF20974"/>
    </source>
</evidence>
<evidence type="ECO:0000256" key="5">
    <source>
        <dbReference type="ARBA" id="ARBA00022840"/>
    </source>
</evidence>
<evidence type="ECO:0000259" key="14">
    <source>
        <dbReference type="Pfam" id="PF04558"/>
    </source>
</evidence>
<evidence type="ECO:0000256" key="1">
    <source>
        <dbReference type="ARBA" id="ARBA00005594"/>
    </source>
</evidence>
<dbReference type="Proteomes" id="UP000019116">
    <property type="component" value="Chromosome 7D"/>
</dbReference>
<dbReference type="Pfam" id="PF20974">
    <property type="entry name" value="tRNA-synt_1c_C2"/>
    <property type="match status" value="1"/>
</dbReference>
<evidence type="ECO:0000313" key="16">
    <source>
        <dbReference type="EnsemblPlants" id="TraesCS7D02G476100.1"/>
    </source>
</evidence>
<dbReference type="Gene3D" id="1.10.10.2420">
    <property type="match status" value="1"/>
</dbReference>
<feature type="domain" description="Glutamyl/glutaminyl-tRNA synthetase class Ib anti-codon binding" evidence="12">
    <location>
        <begin position="573"/>
        <end position="677"/>
    </location>
</feature>
<keyword evidence="3 10" id="KW-0436">Ligase</keyword>
<dbReference type="GO" id="GO:0048608">
    <property type="term" value="P:reproductive structure development"/>
    <property type="evidence" value="ECO:0007669"/>
    <property type="project" value="UniProtKB-ARBA"/>
</dbReference>
<dbReference type="FunFam" id="3.40.50.620:FF:000037">
    <property type="entry name" value="Glutamine--tRNA ligase cytoplasmic"/>
    <property type="match status" value="1"/>
</dbReference>
<proteinExistence type="inferred from homology"/>
<dbReference type="FunFam" id="1.10.10.2420:FF:000001">
    <property type="entry name" value="Glutamine--tRNA ligase cytoplasmic"/>
    <property type="match status" value="1"/>
</dbReference>